<name>E3N3I4_CAERE</name>
<dbReference type="PANTHER" id="PTHR21503">
    <property type="entry name" value="F-BOX-CONTAINING HYPOTHETICAL PROTEIN C.ELEGANS"/>
    <property type="match status" value="1"/>
</dbReference>
<dbReference type="Pfam" id="PF07735">
    <property type="entry name" value="FBA_2"/>
    <property type="match status" value="1"/>
</dbReference>
<protein>
    <recommendedName>
        <fullName evidence="1">Sdz-33 F-box domain-containing protein</fullName>
    </recommendedName>
</protein>
<evidence type="ECO:0000313" key="3">
    <source>
        <dbReference type="Proteomes" id="UP000008281"/>
    </source>
</evidence>
<dbReference type="PANTHER" id="PTHR21503:SF52">
    <property type="entry name" value="F-BOX DOMAIN-CONTAINING PROTEIN"/>
    <property type="match status" value="1"/>
</dbReference>
<keyword evidence="3" id="KW-1185">Reference proteome</keyword>
<dbReference type="AlphaFoldDB" id="E3N3I4"/>
<feature type="domain" description="Sdz-33 F-box" evidence="1">
    <location>
        <begin position="192"/>
        <end position="246"/>
    </location>
</feature>
<proteinExistence type="predicted"/>
<dbReference type="HOGENOM" id="CLU_028840_6_0_1"/>
<evidence type="ECO:0000259" key="1">
    <source>
        <dbReference type="Pfam" id="PF07735"/>
    </source>
</evidence>
<sequence length="297" mass="33993">MPSRISRIKLSLCSKKVSTQIYNSQFYYQKVIIGLDIRDHHIEVYSENIKDAFEIINCSYTGTINNPDIEQYQIEGRDVHVISFAKGITAFWKNHQEGFLSVIRHLLKIFRCKFSISNNYNSYSFSCAKTISELFNLQVKFKRLSIRLNGSEDRILLWNQISSNFGLVENLTISSVANPGFRPVFTSWPQKIDIPWCSDWFSLDSLLACACTTIRLGGSHFCNKDLDEILRKWKTGGFQNLKCLKIYSQNIRRNGTTILGLNLLELRGKVIRTDDGSKKAKIKTGDGKIEISVTPVE</sequence>
<gene>
    <name evidence="2" type="ORF">CRE_22041</name>
</gene>
<evidence type="ECO:0000313" key="2">
    <source>
        <dbReference type="EMBL" id="EFO85023.1"/>
    </source>
</evidence>
<dbReference type="InParanoid" id="E3N3I4"/>
<dbReference type="EMBL" id="DS268519">
    <property type="protein sequence ID" value="EFO85023.1"/>
    <property type="molecule type" value="Genomic_DNA"/>
</dbReference>
<organism evidence="3">
    <name type="scientific">Caenorhabditis remanei</name>
    <name type="common">Caenorhabditis vulgaris</name>
    <dbReference type="NCBI Taxonomy" id="31234"/>
    <lineage>
        <taxon>Eukaryota</taxon>
        <taxon>Metazoa</taxon>
        <taxon>Ecdysozoa</taxon>
        <taxon>Nematoda</taxon>
        <taxon>Chromadorea</taxon>
        <taxon>Rhabditida</taxon>
        <taxon>Rhabditina</taxon>
        <taxon>Rhabditomorpha</taxon>
        <taxon>Rhabditoidea</taxon>
        <taxon>Rhabditidae</taxon>
        <taxon>Peloderinae</taxon>
        <taxon>Caenorhabditis</taxon>
    </lineage>
</organism>
<accession>E3N3I4</accession>
<dbReference type="InterPro" id="IPR012885">
    <property type="entry name" value="F-box_Sdz-33"/>
</dbReference>
<dbReference type="Proteomes" id="UP000008281">
    <property type="component" value="Unassembled WGS sequence"/>
</dbReference>
<reference evidence="2" key="1">
    <citation type="submission" date="2007-07" db="EMBL/GenBank/DDBJ databases">
        <title>PCAP assembly of the Caenorhabditis remanei genome.</title>
        <authorList>
            <consortium name="The Caenorhabditis remanei Sequencing Consortium"/>
            <person name="Wilson R.K."/>
        </authorList>
    </citation>
    <scope>NUCLEOTIDE SEQUENCE [LARGE SCALE GENOMIC DNA]</scope>
    <source>
        <strain evidence="2">PB4641</strain>
    </source>
</reference>